<keyword evidence="2" id="KW-1185">Reference proteome</keyword>
<protein>
    <submittedName>
        <fullName evidence="1">Uncharacterized protein</fullName>
    </submittedName>
</protein>
<evidence type="ECO:0000313" key="1">
    <source>
        <dbReference type="EMBL" id="KAL3581913.1"/>
    </source>
</evidence>
<sequence>MYSRHIRFESKTGSNSIRFPRTPSGLVGPSSPGLATSLCTDWPSAKPSFQKQPIAQIEVGPTRFRLVAWCVPRHSRPTANTWQFQGP</sequence>
<name>A0ACC4BW88_POPAL</name>
<gene>
    <name evidence="1" type="ORF">D5086_016245</name>
</gene>
<dbReference type="EMBL" id="RCHU02000008">
    <property type="protein sequence ID" value="KAL3581913.1"/>
    <property type="molecule type" value="Genomic_DNA"/>
</dbReference>
<proteinExistence type="predicted"/>
<comment type="caution">
    <text evidence="1">The sequence shown here is derived from an EMBL/GenBank/DDBJ whole genome shotgun (WGS) entry which is preliminary data.</text>
</comment>
<accession>A0ACC4BW88</accession>
<organism evidence="1 2">
    <name type="scientific">Populus alba</name>
    <name type="common">White poplar</name>
    <dbReference type="NCBI Taxonomy" id="43335"/>
    <lineage>
        <taxon>Eukaryota</taxon>
        <taxon>Viridiplantae</taxon>
        <taxon>Streptophyta</taxon>
        <taxon>Embryophyta</taxon>
        <taxon>Tracheophyta</taxon>
        <taxon>Spermatophyta</taxon>
        <taxon>Magnoliopsida</taxon>
        <taxon>eudicotyledons</taxon>
        <taxon>Gunneridae</taxon>
        <taxon>Pentapetalae</taxon>
        <taxon>rosids</taxon>
        <taxon>fabids</taxon>
        <taxon>Malpighiales</taxon>
        <taxon>Salicaceae</taxon>
        <taxon>Saliceae</taxon>
        <taxon>Populus</taxon>
    </lineage>
</organism>
<evidence type="ECO:0000313" key="2">
    <source>
        <dbReference type="Proteomes" id="UP000309997"/>
    </source>
</evidence>
<reference evidence="1 2" key="1">
    <citation type="journal article" date="2024" name="Plant Biotechnol. J.">
        <title>Genome and CRISPR/Cas9 system of a widespread forest tree (Populus alba) in the world.</title>
        <authorList>
            <person name="Liu Y.J."/>
            <person name="Jiang P.F."/>
            <person name="Han X.M."/>
            <person name="Li X.Y."/>
            <person name="Wang H.M."/>
            <person name="Wang Y.J."/>
            <person name="Wang X.X."/>
            <person name="Zeng Q.Y."/>
        </authorList>
    </citation>
    <scope>NUCLEOTIDE SEQUENCE [LARGE SCALE GENOMIC DNA]</scope>
    <source>
        <strain evidence="2">cv. PAL-ZL1</strain>
    </source>
</reference>
<dbReference type="Proteomes" id="UP000309997">
    <property type="component" value="Unassembled WGS sequence"/>
</dbReference>